<sequence>MASFKLWEEEILSESDSCELDGRVLASIGSVILSEVPELDEIIARRSFARTNSLPMELEEGQEEGE</sequence>
<name>A0A0L0FBL9_9EUKA</name>
<accession>A0A0L0FBL9</accession>
<dbReference type="RefSeq" id="XP_014147798.1">
    <property type="nucleotide sequence ID" value="XM_014292323.1"/>
</dbReference>
<proteinExistence type="predicted"/>
<dbReference type="EMBL" id="KQ245010">
    <property type="protein sequence ID" value="KNC73896.1"/>
    <property type="molecule type" value="Genomic_DNA"/>
</dbReference>
<protein>
    <submittedName>
        <fullName evidence="1">Uncharacterized protein</fullName>
    </submittedName>
</protein>
<keyword evidence="2" id="KW-1185">Reference proteome</keyword>
<gene>
    <name evidence="1" type="ORF">SARC_13545</name>
</gene>
<evidence type="ECO:0000313" key="1">
    <source>
        <dbReference type="EMBL" id="KNC73896.1"/>
    </source>
</evidence>
<reference evidence="1 2" key="1">
    <citation type="submission" date="2011-02" db="EMBL/GenBank/DDBJ databases">
        <title>The Genome Sequence of Sphaeroforma arctica JP610.</title>
        <authorList>
            <consortium name="The Broad Institute Genome Sequencing Platform"/>
            <person name="Russ C."/>
            <person name="Cuomo C."/>
            <person name="Young S.K."/>
            <person name="Zeng Q."/>
            <person name="Gargeya S."/>
            <person name="Alvarado L."/>
            <person name="Berlin A."/>
            <person name="Chapman S.B."/>
            <person name="Chen Z."/>
            <person name="Freedman E."/>
            <person name="Gellesch M."/>
            <person name="Goldberg J."/>
            <person name="Griggs A."/>
            <person name="Gujja S."/>
            <person name="Heilman E."/>
            <person name="Heiman D."/>
            <person name="Howarth C."/>
            <person name="Mehta T."/>
            <person name="Neiman D."/>
            <person name="Pearson M."/>
            <person name="Roberts A."/>
            <person name="Saif S."/>
            <person name="Shea T."/>
            <person name="Shenoy N."/>
            <person name="Sisk P."/>
            <person name="Stolte C."/>
            <person name="Sykes S."/>
            <person name="White J."/>
            <person name="Yandava C."/>
            <person name="Burger G."/>
            <person name="Gray M.W."/>
            <person name="Holland P.W.H."/>
            <person name="King N."/>
            <person name="Lang F.B.F."/>
            <person name="Roger A.J."/>
            <person name="Ruiz-Trillo I."/>
            <person name="Haas B."/>
            <person name="Nusbaum C."/>
            <person name="Birren B."/>
        </authorList>
    </citation>
    <scope>NUCLEOTIDE SEQUENCE [LARGE SCALE GENOMIC DNA]</scope>
    <source>
        <strain evidence="1 2">JP610</strain>
    </source>
</reference>
<dbReference type="AlphaFoldDB" id="A0A0L0FBL9"/>
<evidence type="ECO:0000313" key="2">
    <source>
        <dbReference type="Proteomes" id="UP000054560"/>
    </source>
</evidence>
<organism evidence="1 2">
    <name type="scientific">Sphaeroforma arctica JP610</name>
    <dbReference type="NCBI Taxonomy" id="667725"/>
    <lineage>
        <taxon>Eukaryota</taxon>
        <taxon>Ichthyosporea</taxon>
        <taxon>Ichthyophonida</taxon>
        <taxon>Sphaeroforma</taxon>
    </lineage>
</organism>
<feature type="non-terminal residue" evidence="1">
    <location>
        <position position="66"/>
    </location>
</feature>
<dbReference type="GeneID" id="25914049"/>
<dbReference type="Proteomes" id="UP000054560">
    <property type="component" value="Unassembled WGS sequence"/>
</dbReference>